<accession>B4F339</accession>
<dbReference type="SUPFAM" id="SSF47598">
    <property type="entry name" value="Ribbon-helix-helix"/>
    <property type="match status" value="1"/>
</dbReference>
<organism evidence="4">
    <name type="scientific">Rhodococcus hoagii</name>
    <name type="common">Corynebacterium equii</name>
    <dbReference type="NCBI Taxonomy" id="43767"/>
    <lineage>
        <taxon>Bacteria</taxon>
        <taxon>Bacillati</taxon>
        <taxon>Actinomycetota</taxon>
        <taxon>Actinomycetes</taxon>
        <taxon>Mycobacteriales</taxon>
        <taxon>Nocardiaceae</taxon>
        <taxon>Prescottella</taxon>
    </lineage>
</organism>
<sequence length="69" mass="7787">MTSATREERPYRRLNPHSNAPTSPRRTVRFPDVIDQELEALSDETGRSVSKLIREAVTSFIADAKKEAS</sequence>
<dbReference type="EMBL" id="WVBC01000020">
    <property type="protein sequence ID" value="NKT77967.1"/>
    <property type="molecule type" value="Genomic_DNA"/>
</dbReference>
<dbReference type="EMBL" id="WUXD01000038">
    <property type="protein sequence ID" value="MBM4628566.1"/>
    <property type="molecule type" value="Genomic_DNA"/>
</dbReference>
<feature type="compositionally biased region" description="Polar residues" evidence="1">
    <location>
        <begin position="16"/>
        <end position="25"/>
    </location>
</feature>
<dbReference type="Proteomes" id="UP000808906">
    <property type="component" value="Unassembled WGS sequence"/>
</dbReference>
<evidence type="ECO:0000313" key="8">
    <source>
        <dbReference type="EMBL" id="MBM4717351.1"/>
    </source>
</evidence>
<feature type="domain" description="Predicted DNA-binding protein ribbon-helix-helix" evidence="2">
    <location>
        <begin position="27"/>
        <end position="58"/>
    </location>
</feature>
<dbReference type="EMBL" id="AM947676">
    <property type="protein sequence ID" value="CAQ30310.1"/>
    <property type="molecule type" value="Genomic_DNA"/>
</dbReference>
<dbReference type="Proteomes" id="UP000706122">
    <property type="component" value="Unassembled WGS sequence"/>
</dbReference>
<dbReference type="EMBL" id="WUXR01000006">
    <property type="protein sequence ID" value="MBM4566196.1"/>
    <property type="molecule type" value="Genomic_DNA"/>
</dbReference>
<proteinExistence type="predicted"/>
<dbReference type="RefSeq" id="WP_012532590.1">
    <property type="nucleotide sequence ID" value="NC_002576.1"/>
</dbReference>
<feature type="region of interest" description="Disordered" evidence="1">
    <location>
        <begin position="1"/>
        <end position="28"/>
    </location>
</feature>
<evidence type="ECO:0000313" key="3">
    <source>
        <dbReference type="EMBL" id="ADI50226.1"/>
    </source>
</evidence>
<evidence type="ECO:0000256" key="1">
    <source>
        <dbReference type="SAM" id="MobiDB-lite"/>
    </source>
</evidence>
<geneLocation type="plasmid" evidence="4">
    <name>pVAPB1593</name>
</geneLocation>
<reference evidence="4" key="1">
    <citation type="journal article" date="2008" name="J. Bacteriol.">
        <title>Evolution of the Rhodococcus equi vap pathogenicity island seen through comparison of host-associated vapA and vapB virulence plasmids.</title>
        <authorList>
            <person name="Letek M."/>
            <person name="Ocampo-Sosa A.A."/>
            <person name="Sanders M."/>
            <person name="Fogarty U."/>
            <person name="Buckley T."/>
            <person name="Leadon D.P."/>
            <person name="Gonzalez P."/>
            <person name="Scortti M."/>
            <person name="Meijer W.G."/>
            <person name="Parkhill J."/>
            <person name="Bentley S."/>
            <person name="Vazquez-Boland J.A."/>
        </authorList>
    </citation>
    <scope>NUCLEOTIDE SEQUENCE [LARGE SCALE GENOMIC DNA]</scope>
    <source>
        <strain evidence="4">PAM1593</strain>
        <plasmid evidence="4">pVAPB1593</plasmid>
    </source>
</reference>
<dbReference type="InterPro" id="IPR038733">
    <property type="entry name" value="Predicted_DNA_bind_prot_RHH"/>
</dbReference>
<evidence type="ECO:0000313" key="7">
    <source>
        <dbReference type="EMBL" id="MBM4628566.1"/>
    </source>
</evidence>
<evidence type="ECO:0000313" key="10">
    <source>
        <dbReference type="EMBL" id="NKW44558.1"/>
    </source>
</evidence>
<gene>
    <name evidence="5" type="ORF">GS441_12340</name>
    <name evidence="6" type="ORF">GS453_17195</name>
    <name evidence="7" type="ORF">GS453_17575</name>
    <name evidence="8" type="ORF">GS551_24840</name>
    <name evidence="9" type="ORF">GS882_07475</name>
    <name evidence="10" type="ORF">GS947_24140</name>
    <name evidence="3" type="ORF">pVAPA_0320</name>
    <name evidence="4" type="ORF">pVAPB_0320</name>
</gene>
<dbReference type="GeneID" id="57580511"/>
<evidence type="ECO:0000313" key="6">
    <source>
        <dbReference type="EMBL" id="MBM4628493.1"/>
    </source>
</evidence>
<dbReference type="EMBL" id="WUXD01000038">
    <property type="protein sequence ID" value="MBM4628493.1"/>
    <property type="molecule type" value="Genomic_DNA"/>
</dbReference>
<reference evidence="3" key="2">
    <citation type="journal article" date="2010" name="FEMS Microbiol. Lett.">
        <title>Analysis of plasmid diversity in 96 Rhodococcus equi strains isolated in Normandy (France) and sequencing of the 87-kb type I virulence plasmid.</title>
        <authorList>
            <person name="Duquesne F."/>
            <person name="Hebert L."/>
            <person name="Sevin C."/>
            <person name="Breuil M.F."/>
            <person name="Tapprest J."/>
            <person name="Laugier C."/>
            <person name="Petry S."/>
        </authorList>
    </citation>
    <scope>NUCLEOTIDE SEQUENCE</scope>
    <source>
        <strain evidence="3">MBE116</strain>
        <plasmid evidence="3">pVAPAMBE116</plasmid>
    </source>
</reference>
<feature type="compositionally biased region" description="Basic and acidic residues" evidence="1">
    <location>
        <begin position="1"/>
        <end position="11"/>
    </location>
</feature>
<keyword evidence="4" id="KW-0614">Plasmid</keyword>
<reference evidence="9" key="4">
    <citation type="journal article" date="2020" name="Environ. Microbiol.">
        <title>The novel and transferable erm(51) gene confers Macrolides, Lincosamides, and Streptogramins B (MLSB) resistance to clonal Rhodococcus equi in the environment.</title>
        <authorList>
            <person name="Huber L."/>
            <person name="Giguere S."/>
            <person name="Slovis N.M."/>
            <person name="Alvarez-Narvaez S."/>
            <person name="Hart K.A."/>
            <person name="Greiter M."/>
            <person name="Morris E.R.A."/>
            <person name="Cohen N.D."/>
        </authorList>
    </citation>
    <scope>NUCLEOTIDE SEQUENCE</scope>
    <source>
        <strain evidence="9">Lh_116_1</strain>
        <strain evidence="10">Lh_16_1</strain>
    </source>
</reference>
<dbReference type="AlphaFoldDB" id="B4F339"/>
<dbReference type="EMBL" id="HM114217">
    <property type="protein sequence ID" value="ADI50226.1"/>
    <property type="molecule type" value="Genomic_DNA"/>
</dbReference>
<dbReference type="Proteomes" id="UP000603463">
    <property type="component" value="Unassembled WGS sequence"/>
</dbReference>
<dbReference type="GO" id="GO:0006355">
    <property type="term" value="P:regulation of DNA-templated transcription"/>
    <property type="evidence" value="ECO:0007669"/>
    <property type="project" value="InterPro"/>
</dbReference>
<dbReference type="Pfam" id="PF12651">
    <property type="entry name" value="RHH_3"/>
    <property type="match status" value="1"/>
</dbReference>
<dbReference type="Proteomes" id="UP000608063">
    <property type="component" value="Unassembled WGS sequence"/>
</dbReference>
<dbReference type="Proteomes" id="UP000738270">
    <property type="component" value="Unassembled WGS sequence"/>
</dbReference>
<dbReference type="EMBL" id="WVDC01000024">
    <property type="protein sequence ID" value="NKW44558.1"/>
    <property type="molecule type" value="Genomic_DNA"/>
</dbReference>
<evidence type="ECO:0000313" key="5">
    <source>
        <dbReference type="EMBL" id="MBM4566196.1"/>
    </source>
</evidence>
<protein>
    <submittedName>
        <fullName evidence="5">Ribbon-helix-helix domain-containing protein</fullName>
    </submittedName>
</protein>
<evidence type="ECO:0000259" key="2">
    <source>
        <dbReference type="Pfam" id="PF12651"/>
    </source>
</evidence>
<evidence type="ECO:0000313" key="4">
    <source>
        <dbReference type="EMBL" id="CAQ30310.1"/>
    </source>
</evidence>
<evidence type="ECO:0000313" key="9">
    <source>
        <dbReference type="EMBL" id="NKT77967.1"/>
    </source>
</evidence>
<dbReference type="EMBL" id="WUYC01000012">
    <property type="protein sequence ID" value="MBM4717351.1"/>
    <property type="molecule type" value="Genomic_DNA"/>
</dbReference>
<dbReference type="InterPro" id="IPR010985">
    <property type="entry name" value="Ribbon_hlx_hlx"/>
</dbReference>
<geneLocation type="plasmid" evidence="3">
    <name>pVAPAMBE116</name>
</geneLocation>
<reference evidence="5" key="3">
    <citation type="submission" date="2019-11" db="EMBL/GenBank/DDBJ databases">
        <title>Spread of Macrolides and rifampicin resistant Rhodococcus equi in clinical isolates in the USA.</title>
        <authorList>
            <person name="Alvarez-Narvaez S."/>
            <person name="Huber L."/>
            <person name="Cohen N.D."/>
            <person name="Slovis N."/>
            <person name="Greiter M."/>
            <person name="Giguere S."/>
            <person name="Hart K."/>
        </authorList>
    </citation>
    <scope>NUCLEOTIDE SEQUENCE</scope>
    <source>
        <strain evidence="5">Lh_17</strain>
        <strain evidence="6">Lh_38</strain>
        <strain evidence="8">Lh_5</strain>
    </source>
</reference>
<name>B4F339_RHOHA</name>